<keyword evidence="2" id="KW-0812">Transmembrane</keyword>
<dbReference type="STRING" id="883161.HMPREF9306_01396"/>
<keyword evidence="2" id="KW-0472">Membrane</keyword>
<comment type="caution">
    <text evidence="3">The sequence shown here is derived from an EMBL/GenBank/DDBJ whole genome shotgun (WGS) entry which is preliminary data.</text>
</comment>
<evidence type="ECO:0000313" key="4">
    <source>
        <dbReference type="Proteomes" id="UP000014417"/>
    </source>
</evidence>
<dbReference type="Pfam" id="PF09527">
    <property type="entry name" value="ATPase_gene1"/>
    <property type="match status" value="1"/>
</dbReference>
<dbReference type="AlphaFoldDB" id="S2WJA8"/>
<dbReference type="RefSeq" id="WP_016456224.1">
    <property type="nucleotide sequence ID" value="NZ_KE150269.1"/>
</dbReference>
<sequence>MSKEYEEFEQDTDQSTGSGYSDNGMRIFSYLLAGIICYGALGWLLDAKLGTKWLTPLGIVFGLACSIYLVVKKYVR</sequence>
<organism evidence="3 4">
    <name type="scientific">Propionimicrobium lymphophilum ACS-093-V-SCH5</name>
    <dbReference type="NCBI Taxonomy" id="883161"/>
    <lineage>
        <taxon>Bacteria</taxon>
        <taxon>Bacillati</taxon>
        <taxon>Actinomycetota</taxon>
        <taxon>Actinomycetes</taxon>
        <taxon>Propionibacteriales</taxon>
        <taxon>Propionibacteriaceae</taxon>
        <taxon>Propionimicrobium</taxon>
    </lineage>
</organism>
<feature type="region of interest" description="Disordered" evidence="1">
    <location>
        <begin position="1"/>
        <end position="22"/>
    </location>
</feature>
<feature type="compositionally biased region" description="Acidic residues" evidence="1">
    <location>
        <begin position="1"/>
        <end position="12"/>
    </location>
</feature>
<dbReference type="InterPro" id="IPR032820">
    <property type="entry name" value="ATPase_put"/>
</dbReference>
<gene>
    <name evidence="3" type="ORF">HMPREF9306_01396</name>
</gene>
<proteinExistence type="predicted"/>
<evidence type="ECO:0008006" key="5">
    <source>
        <dbReference type="Google" id="ProtNLM"/>
    </source>
</evidence>
<evidence type="ECO:0000256" key="1">
    <source>
        <dbReference type="SAM" id="MobiDB-lite"/>
    </source>
</evidence>
<protein>
    <recommendedName>
        <fullName evidence="5">F0F1-ATPase subunit</fullName>
    </recommendedName>
</protein>
<dbReference type="Proteomes" id="UP000014417">
    <property type="component" value="Unassembled WGS sequence"/>
</dbReference>
<evidence type="ECO:0000256" key="2">
    <source>
        <dbReference type="SAM" id="Phobius"/>
    </source>
</evidence>
<name>S2WJA8_9ACTN</name>
<evidence type="ECO:0000313" key="3">
    <source>
        <dbReference type="EMBL" id="EPD32697.1"/>
    </source>
</evidence>
<feature type="transmembrane region" description="Helical" evidence="2">
    <location>
        <begin position="27"/>
        <end position="45"/>
    </location>
</feature>
<keyword evidence="2" id="KW-1133">Transmembrane helix</keyword>
<feature type="transmembrane region" description="Helical" evidence="2">
    <location>
        <begin position="51"/>
        <end position="71"/>
    </location>
</feature>
<reference evidence="3 4" key="1">
    <citation type="submission" date="2013-04" db="EMBL/GenBank/DDBJ databases">
        <title>The Genome Sequence of Propionimicrobium lymphophilum ACS-093-V-SCH5.</title>
        <authorList>
            <consortium name="The Broad Institute Genomics Platform"/>
            <person name="Earl A."/>
            <person name="Ward D."/>
            <person name="Feldgarden M."/>
            <person name="Gevers D."/>
            <person name="Saerens B."/>
            <person name="Vaneechoutte M."/>
            <person name="Walker B."/>
            <person name="Young S."/>
            <person name="Zeng Q."/>
            <person name="Gargeya S."/>
            <person name="Fitzgerald M."/>
            <person name="Haas B."/>
            <person name="Abouelleil A."/>
            <person name="Allen A.W."/>
            <person name="Alvarado L."/>
            <person name="Arachchi H.M."/>
            <person name="Berlin A.M."/>
            <person name="Chapman S.B."/>
            <person name="Gainer-Dewar J."/>
            <person name="Goldberg J."/>
            <person name="Griggs A."/>
            <person name="Gujja S."/>
            <person name="Hansen M."/>
            <person name="Howarth C."/>
            <person name="Imamovic A."/>
            <person name="Ireland A."/>
            <person name="Larimer J."/>
            <person name="McCowan C."/>
            <person name="Murphy C."/>
            <person name="Pearson M."/>
            <person name="Poon T.W."/>
            <person name="Priest M."/>
            <person name="Roberts A."/>
            <person name="Saif S."/>
            <person name="Shea T."/>
            <person name="Sisk P."/>
            <person name="Sykes S."/>
            <person name="Wortman J."/>
            <person name="Nusbaum C."/>
            <person name="Birren B."/>
        </authorList>
    </citation>
    <scope>NUCLEOTIDE SEQUENCE [LARGE SCALE GENOMIC DNA]</scope>
    <source>
        <strain evidence="3 4">ACS-093-V-SCH5</strain>
    </source>
</reference>
<keyword evidence="4" id="KW-1185">Reference proteome</keyword>
<dbReference type="HOGENOM" id="CLU_186069_0_0_11"/>
<accession>S2WJA8</accession>
<dbReference type="EMBL" id="AGZR01000008">
    <property type="protein sequence ID" value="EPD32697.1"/>
    <property type="molecule type" value="Genomic_DNA"/>
</dbReference>